<dbReference type="KEGG" id="mtw:CQW49_00285"/>
<accession>A0A2D2CUH7</accession>
<dbReference type="AlphaFoldDB" id="A0A2D2CUH7"/>
<organism evidence="1 2">
    <name type="scientific">Methylosinus trichosporium (strain ATCC 35070 / NCIMB 11131 / UNIQEM 75 / OB3b)</name>
    <dbReference type="NCBI Taxonomy" id="595536"/>
    <lineage>
        <taxon>Bacteria</taxon>
        <taxon>Pseudomonadati</taxon>
        <taxon>Pseudomonadota</taxon>
        <taxon>Alphaproteobacteria</taxon>
        <taxon>Hyphomicrobiales</taxon>
        <taxon>Methylocystaceae</taxon>
        <taxon>Methylosinus</taxon>
    </lineage>
</organism>
<dbReference type="STRING" id="595536.GCA_000178815_00886"/>
<gene>
    <name evidence="1" type="ORF">CQW49_00285</name>
</gene>
<reference evidence="2" key="1">
    <citation type="submission" date="2017-10" db="EMBL/GenBank/DDBJ databases">
        <title>Completed PacBio SMRT sequence of Methylosinus trichosporium OB3b reveals presence of a third large plasmid.</title>
        <authorList>
            <person name="Charles T.C."/>
            <person name="Lynch M.D.J."/>
            <person name="Heil J.R."/>
            <person name="Cheng J."/>
        </authorList>
    </citation>
    <scope>NUCLEOTIDE SEQUENCE [LARGE SCALE GENOMIC DNA]</scope>
    <source>
        <strain evidence="2">OB3b</strain>
    </source>
</reference>
<dbReference type="Proteomes" id="UP000230709">
    <property type="component" value="Chromosome"/>
</dbReference>
<name>A0A2D2CUH7_METT3</name>
<sequence>MGSASLCPGQFDIVRIWQNFLASRVAALDCDGVDPATETQFLTTMQGVSLRAAIALKERNPLLADNELTKRVELVVDGVRQNVKADIARNGCGSERVQQLLKLYRLHSRMNLELKALP</sequence>
<dbReference type="RefSeq" id="WP_003611252.1">
    <property type="nucleotide sequence ID" value="NZ_ADVE02000001.1"/>
</dbReference>
<evidence type="ECO:0000313" key="2">
    <source>
        <dbReference type="Proteomes" id="UP000230709"/>
    </source>
</evidence>
<dbReference type="EMBL" id="CP023737">
    <property type="protein sequence ID" value="ATQ66502.1"/>
    <property type="molecule type" value="Genomic_DNA"/>
</dbReference>
<proteinExistence type="predicted"/>
<keyword evidence="2" id="KW-1185">Reference proteome</keyword>
<protein>
    <submittedName>
        <fullName evidence="1">Uncharacterized protein</fullName>
    </submittedName>
</protein>
<evidence type="ECO:0000313" key="1">
    <source>
        <dbReference type="EMBL" id="ATQ66502.1"/>
    </source>
</evidence>